<dbReference type="Gene3D" id="3.40.50.300">
    <property type="entry name" value="P-loop containing nucleotide triphosphate hydrolases"/>
    <property type="match status" value="1"/>
</dbReference>
<feature type="compositionally biased region" description="Basic and acidic residues" evidence="4">
    <location>
        <begin position="92"/>
        <end position="101"/>
    </location>
</feature>
<dbReference type="EMBL" id="SMKI01000686">
    <property type="protein sequence ID" value="TDC62090.1"/>
    <property type="molecule type" value="Genomic_DNA"/>
</dbReference>
<feature type="non-terminal residue" evidence="6">
    <location>
        <position position="532"/>
    </location>
</feature>
<dbReference type="GO" id="GO:0016887">
    <property type="term" value="F:ATP hydrolysis activity"/>
    <property type="evidence" value="ECO:0007669"/>
    <property type="project" value="InterPro"/>
</dbReference>
<accession>A0A4R4SFH2</accession>
<comment type="similarity">
    <text evidence="1">Belongs to the SMC family. SbcC subfamily.</text>
</comment>
<dbReference type="InterPro" id="IPR027417">
    <property type="entry name" value="P-loop_NTPase"/>
</dbReference>
<gene>
    <name evidence="6" type="ORF">E1283_34685</name>
</gene>
<dbReference type="PANTHER" id="PTHR32114">
    <property type="entry name" value="ABC TRANSPORTER ABCH.3"/>
    <property type="match status" value="1"/>
</dbReference>
<evidence type="ECO:0000313" key="6">
    <source>
        <dbReference type="EMBL" id="TDC62090.1"/>
    </source>
</evidence>
<dbReference type="Proteomes" id="UP000295345">
    <property type="component" value="Unassembled WGS sequence"/>
</dbReference>
<dbReference type="AlphaFoldDB" id="A0A4R4SFH2"/>
<comment type="caution">
    <text evidence="6">The sequence shown here is derived from an EMBL/GenBank/DDBJ whole genome shotgun (WGS) entry which is preliminary data.</text>
</comment>
<sequence length="532" mass="56477">MRLHRLTLTAFGPFSSSQHVDFDRLSAAGLFLFHGATGAGKTSILDAVCFALYGSVPGARQGATLALRSDHAAPDTATEVVLDLTLGGRRLEITRRPEQERPKRRGTGTTRERAHALLREHDPATGGWRALSRSHQEIGEELGALLGMSREQFCQVVLLPQGEFARFLRAGAEDRAKLLGRLFGTHRFAAAEAHLAERRAAAAHRVRAADERLLALTNRILQAAGPDTAELGPVPDPAEAPAGADPAHRLLGWAAQARCAARERHTVATVALERAEAGHAQAERHHTEAVERARLQREHAAARGRAAALAAREPEHAADLARLERARSAEAVVPALALRATADAEHRAAVVAEREARAPLPPGLDDAPAAVLAERERAAREELGALGAARSAETRAGAVEAGLAALAHEAHADEESLRDAERRLGILAADTVRLRADLARFGAATARAEAVEQRLARAGGRLAAARRRDSLTAGLGAAEAGLLAAREAAADAYAHWLDLKERRLRGIAAELSAALRPGEPCAVCGSPEHPHP</sequence>
<dbReference type="SUPFAM" id="SSF52540">
    <property type="entry name" value="P-loop containing nucleoside triphosphate hydrolases"/>
    <property type="match status" value="1"/>
</dbReference>
<proteinExistence type="inferred from homology"/>
<reference evidence="6 7" key="1">
    <citation type="submission" date="2019-03" db="EMBL/GenBank/DDBJ databases">
        <title>Draft genome sequences of novel Actinobacteria.</title>
        <authorList>
            <person name="Sahin N."/>
            <person name="Ay H."/>
            <person name="Saygin H."/>
        </authorList>
    </citation>
    <scope>NUCLEOTIDE SEQUENCE [LARGE SCALE GENOMIC DNA]</scope>
    <source>
        <strain evidence="6 7">DSM 41900</strain>
    </source>
</reference>
<comment type="subunit">
    <text evidence="2">Heterodimer of SbcC and SbcD.</text>
</comment>
<dbReference type="PANTHER" id="PTHR32114:SF2">
    <property type="entry name" value="ABC TRANSPORTER ABCH.3"/>
    <property type="match status" value="1"/>
</dbReference>
<evidence type="ECO:0000259" key="5">
    <source>
        <dbReference type="Pfam" id="PF13476"/>
    </source>
</evidence>
<dbReference type="Pfam" id="PF13476">
    <property type="entry name" value="AAA_23"/>
    <property type="match status" value="1"/>
</dbReference>
<evidence type="ECO:0000313" key="7">
    <source>
        <dbReference type="Proteomes" id="UP000295345"/>
    </source>
</evidence>
<evidence type="ECO:0000256" key="1">
    <source>
        <dbReference type="ARBA" id="ARBA00006930"/>
    </source>
</evidence>
<name>A0A4R4SFH2_9ACTN</name>
<evidence type="ECO:0000256" key="4">
    <source>
        <dbReference type="SAM" id="MobiDB-lite"/>
    </source>
</evidence>
<feature type="region of interest" description="Disordered" evidence="4">
    <location>
        <begin position="92"/>
        <end position="111"/>
    </location>
</feature>
<organism evidence="6 7">
    <name type="scientific">Streptomyces hainanensis</name>
    <dbReference type="NCBI Taxonomy" id="402648"/>
    <lineage>
        <taxon>Bacteria</taxon>
        <taxon>Bacillati</taxon>
        <taxon>Actinomycetota</taxon>
        <taxon>Actinomycetes</taxon>
        <taxon>Kitasatosporales</taxon>
        <taxon>Streptomycetaceae</taxon>
        <taxon>Streptomyces</taxon>
    </lineage>
</organism>
<dbReference type="OrthoDB" id="9795626at2"/>
<evidence type="ECO:0000256" key="2">
    <source>
        <dbReference type="ARBA" id="ARBA00011322"/>
    </source>
</evidence>
<keyword evidence="7" id="KW-1185">Reference proteome</keyword>
<dbReference type="GO" id="GO:0006302">
    <property type="term" value="P:double-strand break repair"/>
    <property type="evidence" value="ECO:0007669"/>
    <property type="project" value="InterPro"/>
</dbReference>
<protein>
    <recommendedName>
        <fullName evidence="3">Nuclease SbcCD subunit C</fullName>
    </recommendedName>
</protein>
<dbReference type="InterPro" id="IPR038729">
    <property type="entry name" value="Rad50/SbcC_AAA"/>
</dbReference>
<feature type="domain" description="Rad50/SbcC-type AAA" evidence="5">
    <location>
        <begin position="5"/>
        <end position="177"/>
    </location>
</feature>
<evidence type="ECO:0000256" key="3">
    <source>
        <dbReference type="ARBA" id="ARBA00013368"/>
    </source>
</evidence>